<accession>A0A1Y5SND3</accession>
<reference evidence="1 2" key="1">
    <citation type="submission" date="2017-03" db="EMBL/GenBank/DDBJ databases">
        <authorList>
            <person name="Afonso C.L."/>
            <person name="Miller P.J."/>
            <person name="Scott M.A."/>
            <person name="Spackman E."/>
            <person name="Goraichik I."/>
            <person name="Dimitrov K.M."/>
            <person name="Suarez D.L."/>
            <person name="Swayne D.E."/>
        </authorList>
    </citation>
    <scope>NUCLEOTIDE SEQUENCE [LARGE SCALE GENOMIC DNA]</scope>
    <source>
        <strain evidence="1 2">CECT 7023</strain>
    </source>
</reference>
<evidence type="ECO:0000313" key="1">
    <source>
        <dbReference type="EMBL" id="SLN41611.1"/>
    </source>
</evidence>
<name>A0A1Y5SND3_9RHOB</name>
<keyword evidence="2" id="KW-1185">Reference proteome</keyword>
<organism evidence="1 2">
    <name type="scientific">Roseisalinus antarcticus</name>
    <dbReference type="NCBI Taxonomy" id="254357"/>
    <lineage>
        <taxon>Bacteria</taxon>
        <taxon>Pseudomonadati</taxon>
        <taxon>Pseudomonadota</taxon>
        <taxon>Alphaproteobacteria</taxon>
        <taxon>Rhodobacterales</taxon>
        <taxon>Roseobacteraceae</taxon>
        <taxon>Roseisalinus</taxon>
    </lineage>
</organism>
<dbReference type="EMBL" id="FWFZ01000006">
    <property type="protein sequence ID" value="SLN41611.1"/>
    <property type="molecule type" value="Genomic_DNA"/>
</dbReference>
<proteinExistence type="predicted"/>
<dbReference type="Proteomes" id="UP000193900">
    <property type="component" value="Unassembled WGS sequence"/>
</dbReference>
<dbReference type="OrthoDB" id="7816979at2"/>
<evidence type="ECO:0000313" key="2">
    <source>
        <dbReference type="Proteomes" id="UP000193900"/>
    </source>
</evidence>
<dbReference type="AlphaFoldDB" id="A0A1Y5SND3"/>
<protein>
    <submittedName>
        <fullName evidence="1">Uncharacterized protein</fullName>
    </submittedName>
</protein>
<gene>
    <name evidence="1" type="ORF">ROA7023_01674</name>
</gene>
<dbReference type="RefSeq" id="WP_085878536.1">
    <property type="nucleotide sequence ID" value="NZ_FWFZ01000006.1"/>
</dbReference>
<sequence length="291" mass="32694">MQIVYHIGANCTDGDRLIKSLLKNADAFAAQGIKVPGPGKYRRLLRETIQNLDGRPPAPDTRDILLDAILDDESAERLVMSHADFICVTNRIFQSGAFYELAEFKLGSLARLFPEDEIELHLGLRNPATFVPTTFANSEMPSFDAFLRGADPLAIRWSDLVSRIRAAVPRAAITVWCNEDTPLIWAQLIRELSGVDPMTRISGGFDLLNAIMSPDGMKRFLSYLKSHPPQTEVQKRRIIAAFLDKYAIEDEIEEEVDVPGWTDEIIAALTQTYEEDVYRIERMPGVNFIAP</sequence>